<evidence type="ECO:0000256" key="6">
    <source>
        <dbReference type="ARBA" id="ARBA00023273"/>
    </source>
</evidence>
<evidence type="ECO:0000259" key="9">
    <source>
        <dbReference type="PROSITE" id="PS51336"/>
    </source>
</evidence>
<dbReference type="InterPro" id="IPR037993">
    <property type="entry name" value="NDPk7B"/>
</dbReference>
<evidence type="ECO:0000256" key="8">
    <source>
        <dbReference type="RuleBase" id="RU004011"/>
    </source>
</evidence>
<evidence type="ECO:0000256" key="5">
    <source>
        <dbReference type="ARBA" id="ARBA00023212"/>
    </source>
</evidence>
<dbReference type="PROSITE" id="PS51374">
    <property type="entry name" value="NDPK_LIKE"/>
    <property type="match status" value="1"/>
</dbReference>
<keyword evidence="10" id="KW-0808">Transferase</keyword>
<comment type="subcellular location">
    <subcellularLocation>
        <location evidence="1">Cell projection</location>
        <location evidence="1">Cilium</location>
    </subcellularLocation>
    <subcellularLocation>
        <location evidence="2">Cytoplasm</location>
        <location evidence="2">Cytoskeleton</location>
    </subcellularLocation>
</comment>
<dbReference type="SMART" id="SM00676">
    <property type="entry name" value="DM10"/>
    <property type="match status" value="1"/>
</dbReference>
<protein>
    <recommendedName>
        <fullName evidence="3">Nucleoside diphosphate kinase</fullName>
    </recommendedName>
</protein>
<keyword evidence="5" id="KW-0206">Cytoskeleton</keyword>
<comment type="caution">
    <text evidence="10">The sequence shown here is derived from an EMBL/GenBank/DDBJ whole genome shotgun (WGS) entry which is preliminary data.</text>
</comment>
<dbReference type="Proteomes" id="UP001212841">
    <property type="component" value="Unassembled WGS sequence"/>
</dbReference>
<evidence type="ECO:0000256" key="3">
    <source>
        <dbReference type="ARBA" id="ARBA00017632"/>
    </source>
</evidence>
<dbReference type="PANTHER" id="PTHR43109:SF2">
    <property type="entry name" value="NUCLEOSIDE DIPHOSPHATE KINASE 7"/>
    <property type="match status" value="1"/>
</dbReference>
<keyword evidence="11" id="KW-1185">Reference proteome</keyword>
<dbReference type="AlphaFoldDB" id="A0AAD5SD60"/>
<gene>
    <name evidence="10" type="primary">NME7</name>
    <name evidence="10" type="ORF">HK097_007942</name>
</gene>
<name>A0AAD5SD60_9FUNG</name>
<keyword evidence="4" id="KW-0963">Cytoplasm</keyword>
<dbReference type="InterPro" id="IPR006602">
    <property type="entry name" value="DM10_dom"/>
</dbReference>
<organism evidence="10 11">
    <name type="scientific">Rhizophlyctis rosea</name>
    <dbReference type="NCBI Taxonomy" id="64517"/>
    <lineage>
        <taxon>Eukaryota</taxon>
        <taxon>Fungi</taxon>
        <taxon>Fungi incertae sedis</taxon>
        <taxon>Chytridiomycota</taxon>
        <taxon>Chytridiomycota incertae sedis</taxon>
        <taxon>Chytridiomycetes</taxon>
        <taxon>Rhizophlyctidales</taxon>
        <taxon>Rhizophlyctidaceae</taxon>
        <taxon>Rhizophlyctis</taxon>
    </lineage>
</organism>
<dbReference type="PRINTS" id="PR01243">
    <property type="entry name" value="NUCDPKINASE"/>
</dbReference>
<comment type="caution">
    <text evidence="7">Lacks conserved residue(s) required for the propagation of feature annotation.</text>
</comment>
<dbReference type="EMBL" id="JADGJD010000437">
    <property type="protein sequence ID" value="KAJ3051079.1"/>
    <property type="molecule type" value="Genomic_DNA"/>
</dbReference>
<evidence type="ECO:0000256" key="2">
    <source>
        <dbReference type="ARBA" id="ARBA00004245"/>
    </source>
</evidence>
<dbReference type="SUPFAM" id="SSF54919">
    <property type="entry name" value="Nucleoside diphosphate kinase, NDK"/>
    <property type="match status" value="1"/>
</dbReference>
<comment type="similarity">
    <text evidence="7 8">Belongs to the NDK family.</text>
</comment>
<dbReference type="GO" id="GO:0004550">
    <property type="term" value="F:nucleoside diphosphate kinase activity"/>
    <property type="evidence" value="ECO:0007669"/>
    <property type="project" value="InterPro"/>
</dbReference>
<dbReference type="InterPro" id="IPR036850">
    <property type="entry name" value="NDK-like_dom_sf"/>
</dbReference>
<dbReference type="Pfam" id="PF00334">
    <property type="entry name" value="NDK"/>
    <property type="match status" value="1"/>
</dbReference>
<dbReference type="InterPro" id="IPR001564">
    <property type="entry name" value="Nucleoside_diP_kinase"/>
</dbReference>
<evidence type="ECO:0000256" key="7">
    <source>
        <dbReference type="PROSITE-ProRule" id="PRU00706"/>
    </source>
</evidence>
<dbReference type="PROSITE" id="PS51336">
    <property type="entry name" value="DM10"/>
    <property type="match status" value="1"/>
</dbReference>
<dbReference type="PANTHER" id="PTHR43109">
    <property type="entry name" value="NUCLEOSIDE DIPHOSPHATE KINASE 7"/>
    <property type="match status" value="1"/>
</dbReference>
<dbReference type="GO" id="GO:0005879">
    <property type="term" value="C:axonemal microtubule"/>
    <property type="evidence" value="ECO:0007669"/>
    <property type="project" value="TreeGrafter"/>
</dbReference>
<dbReference type="InterPro" id="IPR034907">
    <property type="entry name" value="NDK-like_dom"/>
</dbReference>
<evidence type="ECO:0000313" key="11">
    <source>
        <dbReference type="Proteomes" id="UP001212841"/>
    </source>
</evidence>
<dbReference type="Gene3D" id="3.30.70.141">
    <property type="entry name" value="Nucleoside diphosphate kinase-like domain"/>
    <property type="match status" value="1"/>
</dbReference>
<proteinExistence type="inferred from homology"/>
<dbReference type="SMART" id="SM00562">
    <property type="entry name" value="NDK"/>
    <property type="match status" value="1"/>
</dbReference>
<dbReference type="CDD" id="cd04412">
    <property type="entry name" value="NDPk7B"/>
    <property type="match status" value="1"/>
</dbReference>
<reference evidence="10" key="1">
    <citation type="submission" date="2020-05" db="EMBL/GenBank/DDBJ databases">
        <title>Phylogenomic resolution of chytrid fungi.</title>
        <authorList>
            <person name="Stajich J.E."/>
            <person name="Amses K."/>
            <person name="Simmons R."/>
            <person name="Seto K."/>
            <person name="Myers J."/>
            <person name="Bonds A."/>
            <person name="Quandt C.A."/>
            <person name="Barry K."/>
            <person name="Liu P."/>
            <person name="Grigoriev I."/>
            <person name="Longcore J.E."/>
            <person name="James T.Y."/>
        </authorList>
    </citation>
    <scope>NUCLEOTIDE SEQUENCE</scope>
    <source>
        <strain evidence="10">JEL0318</strain>
    </source>
</reference>
<dbReference type="GO" id="GO:0006241">
    <property type="term" value="P:CTP biosynthetic process"/>
    <property type="evidence" value="ECO:0007669"/>
    <property type="project" value="InterPro"/>
</dbReference>
<dbReference type="GO" id="GO:0006183">
    <property type="term" value="P:GTP biosynthetic process"/>
    <property type="evidence" value="ECO:0007669"/>
    <property type="project" value="InterPro"/>
</dbReference>
<sequence>MAATIPDPTSKESYCFLVDWYDSHANLTRQYQLFWFPGDKTIEMYDLKQHRTFLKRTKSDLRLQELYPGAAVTLNARQLFVRAYGDEYTRARMERQIERTLLVITSAGAQLGQILDKVLNAGFSISRMRMGRLDGFGGGDGGGGRSVAVELVKASGVADLLNIADQLSSSGKSQIYASPSLASAQNEINTIFNSSSSIPRTAQFHDCSLAIIRPHAVNAGHTGKIISSFQKAGYEITDLQLFRLEKADAEEFLEVYKGVVPEYYLILDEITSGPLIAMEITRPQTSTLELIPALRDFAGPSDPELAKVLRPESVRAKYGVDKVKNGVHVTDLVEDGELEVQYFFRILSR</sequence>
<evidence type="ECO:0000256" key="4">
    <source>
        <dbReference type="ARBA" id="ARBA00022490"/>
    </source>
</evidence>
<dbReference type="GO" id="GO:0006228">
    <property type="term" value="P:UTP biosynthetic process"/>
    <property type="evidence" value="ECO:0007669"/>
    <property type="project" value="InterPro"/>
</dbReference>
<evidence type="ECO:0000256" key="1">
    <source>
        <dbReference type="ARBA" id="ARBA00004138"/>
    </source>
</evidence>
<keyword evidence="10" id="KW-0418">Kinase</keyword>
<accession>A0AAD5SD60</accession>
<keyword evidence="6" id="KW-0966">Cell projection</keyword>
<evidence type="ECO:0000313" key="10">
    <source>
        <dbReference type="EMBL" id="KAJ3051079.1"/>
    </source>
</evidence>
<feature type="domain" description="DM10" evidence="9">
    <location>
        <begin position="10"/>
        <end position="97"/>
    </location>
</feature>